<evidence type="ECO:0000313" key="5">
    <source>
        <dbReference type="Proteomes" id="UP000016721"/>
    </source>
</evidence>
<organism evidence="4 5">
    <name type="scientific">Clostridium intestinale URNW</name>
    <dbReference type="NCBI Taxonomy" id="1294142"/>
    <lineage>
        <taxon>Bacteria</taxon>
        <taxon>Bacillati</taxon>
        <taxon>Bacillota</taxon>
        <taxon>Clostridia</taxon>
        <taxon>Eubacteriales</taxon>
        <taxon>Clostridiaceae</taxon>
        <taxon>Clostridium</taxon>
    </lineage>
</organism>
<dbReference type="eggNOG" id="COG1409">
    <property type="taxonomic scope" value="Bacteria"/>
</dbReference>
<dbReference type="SUPFAM" id="SSF49384">
    <property type="entry name" value="Carbohydrate-binding domain"/>
    <property type="match status" value="1"/>
</dbReference>
<name>U2Q764_9CLOT</name>
<dbReference type="OrthoDB" id="9809781at2"/>
<dbReference type="Pfam" id="PF00149">
    <property type="entry name" value="Metallophos"/>
    <property type="match status" value="1"/>
</dbReference>
<dbReference type="InterPro" id="IPR029052">
    <property type="entry name" value="Metallo-depent_PP-like"/>
</dbReference>
<dbReference type="SUPFAM" id="SSF49363">
    <property type="entry name" value="Purple acid phosphatase, N-terminal domain"/>
    <property type="match status" value="1"/>
</dbReference>
<dbReference type="InterPro" id="IPR015914">
    <property type="entry name" value="PAPs_N"/>
</dbReference>
<dbReference type="GO" id="GO:0030246">
    <property type="term" value="F:carbohydrate binding"/>
    <property type="evidence" value="ECO:0007669"/>
    <property type="project" value="InterPro"/>
</dbReference>
<evidence type="ECO:0000259" key="3">
    <source>
        <dbReference type="Pfam" id="PF16656"/>
    </source>
</evidence>
<evidence type="ECO:0000256" key="1">
    <source>
        <dbReference type="ARBA" id="ARBA00022729"/>
    </source>
</evidence>
<evidence type="ECO:0000259" key="2">
    <source>
        <dbReference type="Pfam" id="PF00149"/>
    </source>
</evidence>
<dbReference type="AlphaFoldDB" id="U2Q764"/>
<feature type="domain" description="Calcineurin-like phosphoesterase" evidence="2">
    <location>
        <begin position="152"/>
        <end position="344"/>
    </location>
</feature>
<dbReference type="PANTHER" id="PTHR22953">
    <property type="entry name" value="ACID PHOSPHATASE RELATED"/>
    <property type="match status" value="1"/>
</dbReference>
<dbReference type="Pfam" id="PF16656">
    <property type="entry name" value="Pur_ac_phosph_N"/>
    <property type="match status" value="1"/>
</dbReference>
<proteinExistence type="predicted"/>
<dbReference type="GO" id="GO:0046872">
    <property type="term" value="F:metal ion binding"/>
    <property type="evidence" value="ECO:0007669"/>
    <property type="project" value="InterPro"/>
</dbReference>
<dbReference type="HOGENOM" id="CLU_413172_0_0_9"/>
<dbReference type="PROSITE" id="PS00018">
    <property type="entry name" value="EF_HAND_1"/>
    <property type="match status" value="1"/>
</dbReference>
<dbReference type="SUPFAM" id="SSF63446">
    <property type="entry name" value="Type I dockerin domain"/>
    <property type="match status" value="1"/>
</dbReference>
<dbReference type="RefSeq" id="WP_021800675.1">
    <property type="nucleotide sequence ID" value="NZ_KI273145.1"/>
</dbReference>
<dbReference type="InterPro" id="IPR039331">
    <property type="entry name" value="PAPs-like"/>
</dbReference>
<feature type="domain" description="Purple acid phosphatase N-terminal" evidence="3">
    <location>
        <begin position="55"/>
        <end position="135"/>
    </location>
</feature>
<sequence>MNNVQKQKITKFSSNAIATTMFSTAVKASPEEENINQTVIMAADDGSVVNENKVPKQVNVHVGDDASTSANFTYTTIEESPSKVVLNKVGDSNKITFEGTSGVGTGNKYFHGISTTGLQPNTKYEYTVGDGVNTFNGTFKTAPAKGSKDSFKFVYLADTQVSNGTDAKALGANFEEISKRDDIDFVYLAGDQTNTAADESQWELLFNNSGLYQNGGQNMFAHKLVTIVQGNHDNNTMNRHINAPAQEGNIVYSFDYGPAKFIMLNLEAARSDANARDKQQAFLRAKVAEAKASGQWTIVGFHKSLYTGASHITDSDIVDARKYWSPIFAELDVDLVLQGHDHVYSRGFVTANGQKGEVTKNADGSIQDPRNIPLYMVGGHAGGLKWYSKKPNYTVTPGDPVAPNYSFLDVNSTDDQSDVKQEQWSTEIEVSNNKISIKSYAFKYNTNSDTITTNRYLYDSLDLERNVASAGITGSELGIADVNQEISYTASLKDVRNTNAFNMEVEYDPNVMEFVKVESLLEGTIFSNVKNENGKASIVVGTQNLITNTTNTNIAKFTFKMKETAEAGNTNVKLTKADSAQAVIEDGKIVGAFDTTPVYDSDKVDTTIYTYTKASDINGDGKVTLADLSISLGNYQGTNTKCDINLDGVIDAKDFIIISSKMAS</sequence>
<dbReference type="InterPro" id="IPR004843">
    <property type="entry name" value="Calcineurin-like_PHP"/>
</dbReference>
<dbReference type="PANTHER" id="PTHR22953:SF153">
    <property type="entry name" value="PURPLE ACID PHOSPHATASE"/>
    <property type="match status" value="1"/>
</dbReference>
<dbReference type="InterPro" id="IPR008963">
    <property type="entry name" value="Purple_acid_Pase-like_N"/>
</dbReference>
<dbReference type="Proteomes" id="UP000016721">
    <property type="component" value="Unassembled WGS sequence"/>
</dbReference>
<dbReference type="Gene3D" id="2.60.40.380">
    <property type="entry name" value="Purple acid phosphatase-like, N-terminal"/>
    <property type="match status" value="1"/>
</dbReference>
<dbReference type="PATRIC" id="fig|1294142.3.peg.614"/>
<dbReference type="GO" id="GO:0000272">
    <property type="term" value="P:polysaccharide catabolic process"/>
    <property type="evidence" value="ECO:0007669"/>
    <property type="project" value="InterPro"/>
</dbReference>
<gene>
    <name evidence="4" type="ORF">CINTURNW_0623</name>
</gene>
<dbReference type="Gene3D" id="2.60.40.680">
    <property type="match status" value="1"/>
</dbReference>
<dbReference type="EMBL" id="APJA01000007">
    <property type="protein sequence ID" value="ERK31994.1"/>
    <property type="molecule type" value="Genomic_DNA"/>
</dbReference>
<keyword evidence="1" id="KW-0732">Signal</keyword>
<dbReference type="Gene3D" id="3.60.21.10">
    <property type="match status" value="1"/>
</dbReference>
<dbReference type="STRING" id="1294142.CINTURNW_0623"/>
<keyword evidence="5" id="KW-1185">Reference proteome</keyword>
<dbReference type="InterPro" id="IPR036439">
    <property type="entry name" value="Dockerin_dom_sf"/>
</dbReference>
<protein>
    <submittedName>
        <fullName evidence="4">Metallophosphoesterase</fullName>
    </submittedName>
</protein>
<dbReference type="InterPro" id="IPR018247">
    <property type="entry name" value="EF_Hand_1_Ca_BS"/>
</dbReference>
<evidence type="ECO:0000313" key="4">
    <source>
        <dbReference type="EMBL" id="ERK31994.1"/>
    </source>
</evidence>
<dbReference type="Gene3D" id="1.10.1330.10">
    <property type="entry name" value="Dockerin domain"/>
    <property type="match status" value="1"/>
</dbReference>
<reference evidence="4 5" key="1">
    <citation type="journal article" date="2013" name="Genome Announc.">
        <title>Draft Genome Sequence of the Hydrogen- and Ethanol-Producing Bacterium Clostridium intestinale Strain URNW.</title>
        <authorList>
            <person name="Lal S."/>
            <person name="Ramachandran U."/>
            <person name="Zhang X."/>
            <person name="Sparling R."/>
            <person name="Levin D.B."/>
        </authorList>
    </citation>
    <scope>NUCLEOTIDE SEQUENCE [LARGE SCALE GENOMIC DNA]</scope>
    <source>
        <strain evidence="4 5">URNW</strain>
    </source>
</reference>
<accession>U2Q764</accession>
<comment type="caution">
    <text evidence="4">The sequence shown here is derived from an EMBL/GenBank/DDBJ whole genome shotgun (WGS) entry which is preliminary data.</text>
</comment>
<dbReference type="SUPFAM" id="SSF56300">
    <property type="entry name" value="Metallo-dependent phosphatases"/>
    <property type="match status" value="1"/>
</dbReference>
<dbReference type="InterPro" id="IPR008965">
    <property type="entry name" value="CBM2/CBM3_carb-bd_dom_sf"/>
</dbReference>
<dbReference type="GO" id="GO:0003993">
    <property type="term" value="F:acid phosphatase activity"/>
    <property type="evidence" value="ECO:0007669"/>
    <property type="project" value="InterPro"/>
</dbReference>
<dbReference type="CDD" id="cd08547">
    <property type="entry name" value="Type_II_cohesin"/>
    <property type="match status" value="1"/>
</dbReference>